<dbReference type="PANTHER" id="PTHR42718:SF23">
    <property type="entry name" value="MAJOR FACILITATOR SUPERFAMILY (MFS) PROFILE DOMAIN-CONTAINING PROTEIN"/>
    <property type="match status" value="1"/>
</dbReference>
<proteinExistence type="predicted"/>
<feature type="transmembrane region" description="Helical" evidence="6">
    <location>
        <begin position="462"/>
        <end position="484"/>
    </location>
</feature>
<evidence type="ECO:0000256" key="2">
    <source>
        <dbReference type="ARBA" id="ARBA00022692"/>
    </source>
</evidence>
<dbReference type="SUPFAM" id="SSF103473">
    <property type="entry name" value="MFS general substrate transporter"/>
    <property type="match status" value="1"/>
</dbReference>
<keyword evidence="9" id="KW-1185">Reference proteome</keyword>
<organism evidence="8 9">
    <name type="scientific">Aulographum hederae CBS 113979</name>
    <dbReference type="NCBI Taxonomy" id="1176131"/>
    <lineage>
        <taxon>Eukaryota</taxon>
        <taxon>Fungi</taxon>
        <taxon>Dikarya</taxon>
        <taxon>Ascomycota</taxon>
        <taxon>Pezizomycotina</taxon>
        <taxon>Dothideomycetes</taxon>
        <taxon>Pleosporomycetidae</taxon>
        <taxon>Aulographales</taxon>
        <taxon>Aulographaceae</taxon>
    </lineage>
</organism>
<feature type="transmembrane region" description="Helical" evidence="6">
    <location>
        <begin position="356"/>
        <end position="375"/>
    </location>
</feature>
<feature type="transmembrane region" description="Helical" evidence="6">
    <location>
        <begin position="381"/>
        <end position="400"/>
    </location>
</feature>
<dbReference type="PANTHER" id="PTHR42718">
    <property type="entry name" value="MAJOR FACILITATOR SUPERFAMILY MULTIDRUG TRANSPORTER MFSC"/>
    <property type="match status" value="1"/>
</dbReference>
<feature type="transmembrane region" description="Helical" evidence="6">
    <location>
        <begin position="223"/>
        <end position="242"/>
    </location>
</feature>
<dbReference type="InterPro" id="IPR036259">
    <property type="entry name" value="MFS_trans_sf"/>
</dbReference>
<feature type="transmembrane region" description="Helical" evidence="6">
    <location>
        <begin position="181"/>
        <end position="202"/>
    </location>
</feature>
<dbReference type="EMBL" id="ML977146">
    <property type="protein sequence ID" value="KAF1989118.1"/>
    <property type="molecule type" value="Genomic_DNA"/>
</dbReference>
<feature type="transmembrane region" description="Helical" evidence="6">
    <location>
        <begin position="63"/>
        <end position="85"/>
    </location>
</feature>
<accession>A0A6G1H828</accession>
<dbReference type="InterPro" id="IPR011701">
    <property type="entry name" value="MFS"/>
</dbReference>
<feature type="compositionally biased region" description="Basic and acidic residues" evidence="5">
    <location>
        <begin position="518"/>
        <end position="534"/>
    </location>
</feature>
<feature type="compositionally biased region" description="Polar residues" evidence="5">
    <location>
        <begin position="503"/>
        <end position="517"/>
    </location>
</feature>
<gene>
    <name evidence="8" type="ORF">K402DRAFT_327709</name>
</gene>
<keyword evidence="4 6" id="KW-0472">Membrane</keyword>
<feature type="transmembrane region" description="Helical" evidence="6">
    <location>
        <begin position="293"/>
        <end position="316"/>
    </location>
</feature>
<evidence type="ECO:0000259" key="7">
    <source>
        <dbReference type="PROSITE" id="PS50850"/>
    </source>
</evidence>
<dbReference type="PROSITE" id="PS50850">
    <property type="entry name" value="MFS"/>
    <property type="match status" value="1"/>
</dbReference>
<reference evidence="8" key="1">
    <citation type="journal article" date="2020" name="Stud. Mycol.">
        <title>101 Dothideomycetes genomes: a test case for predicting lifestyles and emergence of pathogens.</title>
        <authorList>
            <person name="Haridas S."/>
            <person name="Albert R."/>
            <person name="Binder M."/>
            <person name="Bloem J."/>
            <person name="Labutti K."/>
            <person name="Salamov A."/>
            <person name="Andreopoulos B."/>
            <person name="Baker S."/>
            <person name="Barry K."/>
            <person name="Bills G."/>
            <person name="Bluhm B."/>
            <person name="Cannon C."/>
            <person name="Castanera R."/>
            <person name="Culley D."/>
            <person name="Daum C."/>
            <person name="Ezra D."/>
            <person name="Gonzalez J."/>
            <person name="Henrissat B."/>
            <person name="Kuo A."/>
            <person name="Liang C."/>
            <person name="Lipzen A."/>
            <person name="Lutzoni F."/>
            <person name="Magnuson J."/>
            <person name="Mondo S."/>
            <person name="Nolan M."/>
            <person name="Ohm R."/>
            <person name="Pangilinan J."/>
            <person name="Park H.-J."/>
            <person name="Ramirez L."/>
            <person name="Alfaro M."/>
            <person name="Sun H."/>
            <person name="Tritt A."/>
            <person name="Yoshinaga Y."/>
            <person name="Zwiers L.-H."/>
            <person name="Turgeon B."/>
            <person name="Goodwin S."/>
            <person name="Spatafora J."/>
            <person name="Crous P."/>
            <person name="Grigoriev I."/>
        </authorList>
    </citation>
    <scope>NUCLEOTIDE SEQUENCE</scope>
    <source>
        <strain evidence="8">CBS 113979</strain>
    </source>
</reference>
<dbReference type="GO" id="GO:0016020">
    <property type="term" value="C:membrane"/>
    <property type="evidence" value="ECO:0007669"/>
    <property type="project" value="UniProtKB-SubCell"/>
</dbReference>
<evidence type="ECO:0000256" key="6">
    <source>
        <dbReference type="SAM" id="Phobius"/>
    </source>
</evidence>
<evidence type="ECO:0000256" key="5">
    <source>
        <dbReference type="SAM" id="MobiDB-lite"/>
    </source>
</evidence>
<feature type="transmembrane region" description="Helical" evidence="6">
    <location>
        <begin position="152"/>
        <end position="175"/>
    </location>
</feature>
<feature type="transmembrane region" description="Helical" evidence="6">
    <location>
        <begin position="254"/>
        <end position="272"/>
    </location>
</feature>
<protein>
    <submittedName>
        <fullName evidence="8">Aminotriazole resistance protein</fullName>
    </submittedName>
</protein>
<dbReference type="InterPro" id="IPR020846">
    <property type="entry name" value="MFS_dom"/>
</dbReference>
<sequence>MSGHPEVVKNHEARPECFKSTIQEILFVITTTMAIAMTSFLLGAVTVITADVGEDLNMTTAEISWISASSGLSSGAFLLSFGRFADLFGRKYLFVGSLGLFAVFAVGAGFSNDALTLDILNGVMGLMSAAAVPPAQGSLGTVYEYPSKRKNAAFACFSAGNPLGFVFGMVFSGIFAQVFNWRASFFMLAIIYAVITVLAIFTMPPDTTLRREFSLETMKEFDVVGTGLTIAGIGMFSAGLSLGGDAPQGWKTPYVLVLIILGFLFMVGFVPWENHFKSPLVPMRIFRDRNLSWLLIILFLGYLAFSIAVFWVSLYIQRVWNTPPLKVAVYLLPMAITGIIVNIAAGLLLHKVSNRLLMGIGALSYAISFLLWALHKTGDSYWAFLFPGLTLCVVGADLEFNVANMYVMSSLPKDQQSIAGSIFQTITKLCVAIGMGAATAIFDGLESSPSSSGYHANDPVEPYAGIFWFATASSALSVLFVPFLTLKTQGHVEVPVEEQVDANETNCTAGSRRSTMSTKDEGKESVREVERAITESGAAEKKLAAQLS</sequence>
<dbReference type="Gene3D" id="1.20.1250.20">
    <property type="entry name" value="MFS general substrate transporter like domains"/>
    <property type="match status" value="1"/>
</dbReference>
<feature type="transmembrane region" description="Helical" evidence="6">
    <location>
        <begin position="25"/>
        <end position="48"/>
    </location>
</feature>
<evidence type="ECO:0000256" key="4">
    <source>
        <dbReference type="ARBA" id="ARBA00023136"/>
    </source>
</evidence>
<dbReference type="Pfam" id="PF07690">
    <property type="entry name" value="MFS_1"/>
    <property type="match status" value="1"/>
</dbReference>
<evidence type="ECO:0000256" key="1">
    <source>
        <dbReference type="ARBA" id="ARBA00004141"/>
    </source>
</evidence>
<evidence type="ECO:0000313" key="8">
    <source>
        <dbReference type="EMBL" id="KAF1989118.1"/>
    </source>
</evidence>
<feature type="transmembrane region" description="Helical" evidence="6">
    <location>
        <begin position="421"/>
        <end position="442"/>
    </location>
</feature>
<feature type="transmembrane region" description="Helical" evidence="6">
    <location>
        <begin position="92"/>
        <end position="111"/>
    </location>
</feature>
<feature type="region of interest" description="Disordered" evidence="5">
    <location>
        <begin position="503"/>
        <end position="534"/>
    </location>
</feature>
<dbReference type="Proteomes" id="UP000800041">
    <property type="component" value="Unassembled WGS sequence"/>
</dbReference>
<name>A0A6G1H828_9PEZI</name>
<dbReference type="GO" id="GO:0022857">
    <property type="term" value="F:transmembrane transporter activity"/>
    <property type="evidence" value="ECO:0007669"/>
    <property type="project" value="InterPro"/>
</dbReference>
<feature type="transmembrane region" description="Helical" evidence="6">
    <location>
        <begin position="123"/>
        <end position="145"/>
    </location>
</feature>
<evidence type="ECO:0000256" key="3">
    <source>
        <dbReference type="ARBA" id="ARBA00022989"/>
    </source>
</evidence>
<dbReference type="OrthoDB" id="2985014at2759"/>
<feature type="transmembrane region" description="Helical" evidence="6">
    <location>
        <begin position="328"/>
        <end position="349"/>
    </location>
</feature>
<feature type="domain" description="Major facilitator superfamily (MFS) profile" evidence="7">
    <location>
        <begin position="27"/>
        <end position="489"/>
    </location>
</feature>
<dbReference type="AlphaFoldDB" id="A0A6G1H828"/>
<keyword evidence="3 6" id="KW-1133">Transmembrane helix</keyword>
<dbReference type="Gene3D" id="1.20.1720.10">
    <property type="entry name" value="Multidrug resistance protein D"/>
    <property type="match status" value="1"/>
</dbReference>
<comment type="subcellular location">
    <subcellularLocation>
        <location evidence="1">Membrane</location>
        <topology evidence="1">Multi-pass membrane protein</topology>
    </subcellularLocation>
</comment>
<evidence type="ECO:0000313" key="9">
    <source>
        <dbReference type="Proteomes" id="UP000800041"/>
    </source>
</evidence>
<keyword evidence="2 6" id="KW-0812">Transmembrane</keyword>